<sequence>MQLHILKQPPDTVMQRDYISPPPDSNRPIIPPHFPEPSSVRIVRRIFVGFVSSVHSMADPLNTLRLAIQAKILQENDEPALSLKIFDPQCASRLAAWNVQANPAADIRGYKPPAQTAPTARVYAAERGRFGCSHVAEKMGKFMSQYSLAFLHIWTESVITEIELGAPKRFKKALIADRNAKSATRKGYLKCQMTGEEHYKERAVAFLPVFGLKTDDINSVRNGLLLCRGIERAFDQQQNLQGRNAQNLSTPPYRRILSIHAQISIFNAIKDNWITREQAQVFEQYHMDSPSRDDDEYDWSNKLSQLVSLHQIDI</sequence>
<dbReference type="Proteomes" id="UP000241769">
    <property type="component" value="Unassembled WGS sequence"/>
</dbReference>
<evidence type="ECO:0000259" key="1">
    <source>
        <dbReference type="Pfam" id="PF13391"/>
    </source>
</evidence>
<evidence type="ECO:0000313" key="3">
    <source>
        <dbReference type="Proteomes" id="UP000241769"/>
    </source>
</evidence>
<protein>
    <recommendedName>
        <fullName evidence="1">HNH nuclease domain-containing protein</fullName>
    </recommendedName>
</protein>
<accession>A0A2P6NC50</accession>
<reference evidence="2 3" key="1">
    <citation type="journal article" date="2018" name="Genome Biol. Evol.">
        <title>Multiple Roots of Fruiting Body Formation in Amoebozoa.</title>
        <authorList>
            <person name="Hillmann F."/>
            <person name="Forbes G."/>
            <person name="Novohradska S."/>
            <person name="Ferling I."/>
            <person name="Riege K."/>
            <person name="Groth M."/>
            <person name="Westermann M."/>
            <person name="Marz M."/>
            <person name="Spaller T."/>
            <person name="Winckler T."/>
            <person name="Schaap P."/>
            <person name="Glockner G."/>
        </authorList>
    </citation>
    <scope>NUCLEOTIDE SEQUENCE [LARGE SCALE GENOMIC DNA]</scope>
    <source>
        <strain evidence="2 3">Jena</strain>
    </source>
</reference>
<feature type="domain" description="HNH nuclease" evidence="1">
    <location>
        <begin position="211"/>
        <end position="237"/>
    </location>
</feature>
<gene>
    <name evidence="2" type="ORF">PROFUN_10889</name>
</gene>
<proteinExistence type="predicted"/>
<dbReference type="InParanoid" id="A0A2P6NC50"/>
<organism evidence="2 3">
    <name type="scientific">Planoprotostelium fungivorum</name>
    <dbReference type="NCBI Taxonomy" id="1890364"/>
    <lineage>
        <taxon>Eukaryota</taxon>
        <taxon>Amoebozoa</taxon>
        <taxon>Evosea</taxon>
        <taxon>Variosea</taxon>
        <taxon>Cavosteliida</taxon>
        <taxon>Cavosteliaceae</taxon>
        <taxon>Planoprotostelium</taxon>
    </lineage>
</organism>
<dbReference type="EMBL" id="MDYQ01000122">
    <property type="protein sequence ID" value="PRP81527.1"/>
    <property type="molecule type" value="Genomic_DNA"/>
</dbReference>
<dbReference type="Pfam" id="PF13391">
    <property type="entry name" value="HNH_2"/>
    <property type="match status" value="1"/>
</dbReference>
<name>A0A2P6NC50_9EUKA</name>
<dbReference type="AlphaFoldDB" id="A0A2P6NC50"/>
<keyword evidence="3" id="KW-1185">Reference proteome</keyword>
<evidence type="ECO:0000313" key="2">
    <source>
        <dbReference type="EMBL" id="PRP81527.1"/>
    </source>
</evidence>
<comment type="caution">
    <text evidence="2">The sequence shown here is derived from an EMBL/GenBank/DDBJ whole genome shotgun (WGS) entry which is preliminary data.</text>
</comment>
<dbReference type="InterPro" id="IPR003615">
    <property type="entry name" value="HNH_nuc"/>
</dbReference>